<accession>A0A919SLE7</accession>
<keyword evidence="2 6" id="KW-0812">Transmembrane</keyword>
<dbReference type="InterPro" id="IPR049453">
    <property type="entry name" value="Memb_transporter_dom"/>
</dbReference>
<evidence type="ECO:0000313" key="8">
    <source>
        <dbReference type="EMBL" id="GIM73684.1"/>
    </source>
</evidence>
<evidence type="ECO:0000259" key="7">
    <source>
        <dbReference type="Pfam" id="PF13515"/>
    </source>
</evidence>
<comment type="subcellular location">
    <subcellularLocation>
        <location evidence="1">Membrane</location>
        <topology evidence="1">Multi-pass membrane protein</topology>
    </subcellularLocation>
</comment>
<protein>
    <recommendedName>
        <fullName evidence="7">Integral membrane bound transporter domain-containing protein</fullName>
    </recommendedName>
</protein>
<feature type="transmembrane region" description="Helical" evidence="6">
    <location>
        <begin position="34"/>
        <end position="51"/>
    </location>
</feature>
<feature type="transmembrane region" description="Helical" evidence="6">
    <location>
        <begin position="154"/>
        <end position="176"/>
    </location>
</feature>
<evidence type="ECO:0000256" key="4">
    <source>
        <dbReference type="ARBA" id="ARBA00023136"/>
    </source>
</evidence>
<reference evidence="8" key="1">
    <citation type="submission" date="2021-03" db="EMBL/GenBank/DDBJ databases">
        <title>Whole genome shotgun sequence of Actinoplanes auranticolor NBRC 12245.</title>
        <authorList>
            <person name="Komaki H."/>
            <person name="Tamura T."/>
        </authorList>
    </citation>
    <scope>NUCLEOTIDE SEQUENCE</scope>
    <source>
        <strain evidence="8">NBRC 12245</strain>
    </source>
</reference>
<dbReference type="EMBL" id="BOQL01000045">
    <property type="protein sequence ID" value="GIM73684.1"/>
    <property type="molecule type" value="Genomic_DNA"/>
</dbReference>
<dbReference type="Pfam" id="PF13515">
    <property type="entry name" value="FUSC_2"/>
    <property type="match status" value="1"/>
</dbReference>
<name>A0A919SLE7_9ACTN</name>
<evidence type="ECO:0000256" key="5">
    <source>
        <dbReference type="SAM" id="MobiDB-lite"/>
    </source>
</evidence>
<keyword evidence="3 6" id="KW-1133">Transmembrane helix</keyword>
<dbReference type="RefSeq" id="WP_212991646.1">
    <property type="nucleotide sequence ID" value="NZ_BAABEA010000017.1"/>
</dbReference>
<keyword evidence="9" id="KW-1185">Reference proteome</keyword>
<dbReference type="Proteomes" id="UP000681340">
    <property type="component" value="Unassembled WGS sequence"/>
</dbReference>
<gene>
    <name evidence="8" type="ORF">Aau02nite_57190</name>
</gene>
<dbReference type="AlphaFoldDB" id="A0A919SLE7"/>
<feature type="transmembrane region" description="Helical" evidence="6">
    <location>
        <begin position="87"/>
        <end position="105"/>
    </location>
</feature>
<evidence type="ECO:0000313" key="9">
    <source>
        <dbReference type="Proteomes" id="UP000681340"/>
    </source>
</evidence>
<sequence length="402" mass="41171">MTEVEAQRGLAAVLAELRGRSRTGLGAGWSRVRAGFPLAAQAGLGAGIAWFVAHDVIGRPSPFFAPIAAVITLASSVGQRARRTVELVVGVAIGIGIGDGIILLIGTGPWQVGLVVVLAIVAAAAVGGGTPLVVQSASSAVLVATLTAPGAGLPYTRFFDALVGGAVGLAVMTVLLPLNPLTVIRRAADPALQALADGLHAIADGLRSGDAGAVGGALDRLRTAEATFTGFDQAATAASENVAFAPARWRARGALSQYVEGADHVTYALRNVRVLARRVMTALGDGEQIPQCLPTSIDLLGDAVDLLRQEWAKGAEPIATRERALRAAAESGRAYDEGVGFSGGVVVAQVRTTVSDLLRATGIEYAEAPRLVRRAVGWHARGRTARKSAGWSRPGGSGRGPS</sequence>
<evidence type="ECO:0000256" key="1">
    <source>
        <dbReference type="ARBA" id="ARBA00004141"/>
    </source>
</evidence>
<feature type="transmembrane region" description="Helical" evidence="6">
    <location>
        <begin position="112"/>
        <end position="134"/>
    </location>
</feature>
<feature type="transmembrane region" description="Helical" evidence="6">
    <location>
        <begin position="63"/>
        <end position="81"/>
    </location>
</feature>
<feature type="region of interest" description="Disordered" evidence="5">
    <location>
        <begin position="383"/>
        <end position="402"/>
    </location>
</feature>
<organism evidence="8 9">
    <name type="scientific">Actinoplanes auranticolor</name>
    <dbReference type="NCBI Taxonomy" id="47988"/>
    <lineage>
        <taxon>Bacteria</taxon>
        <taxon>Bacillati</taxon>
        <taxon>Actinomycetota</taxon>
        <taxon>Actinomycetes</taxon>
        <taxon>Micromonosporales</taxon>
        <taxon>Micromonosporaceae</taxon>
        <taxon>Actinoplanes</taxon>
    </lineage>
</organism>
<evidence type="ECO:0000256" key="6">
    <source>
        <dbReference type="SAM" id="Phobius"/>
    </source>
</evidence>
<comment type="caution">
    <text evidence="8">The sequence shown here is derived from an EMBL/GenBank/DDBJ whole genome shotgun (WGS) entry which is preliminary data.</text>
</comment>
<keyword evidence="4 6" id="KW-0472">Membrane</keyword>
<feature type="compositionally biased region" description="Gly residues" evidence="5">
    <location>
        <begin position="393"/>
        <end position="402"/>
    </location>
</feature>
<dbReference type="GO" id="GO:0016020">
    <property type="term" value="C:membrane"/>
    <property type="evidence" value="ECO:0007669"/>
    <property type="project" value="UniProtKB-SubCell"/>
</dbReference>
<evidence type="ECO:0000256" key="2">
    <source>
        <dbReference type="ARBA" id="ARBA00022692"/>
    </source>
</evidence>
<proteinExistence type="predicted"/>
<feature type="domain" description="Integral membrane bound transporter" evidence="7">
    <location>
        <begin position="48"/>
        <end position="171"/>
    </location>
</feature>
<evidence type="ECO:0000256" key="3">
    <source>
        <dbReference type="ARBA" id="ARBA00022989"/>
    </source>
</evidence>